<evidence type="ECO:0000259" key="5">
    <source>
        <dbReference type="Pfam" id="PF25954"/>
    </source>
</evidence>
<feature type="domain" description="CusB-like beta-barrel" evidence="5">
    <location>
        <begin position="326"/>
        <end position="370"/>
    </location>
</feature>
<dbReference type="InterPro" id="IPR058792">
    <property type="entry name" value="Beta-barrel_RND_2"/>
</dbReference>
<comment type="subcellular location">
    <subcellularLocation>
        <location evidence="1">Cell envelope</location>
    </subcellularLocation>
</comment>
<dbReference type="InterPro" id="IPR058627">
    <property type="entry name" value="MdtA-like_C"/>
</dbReference>
<feature type="domain" description="Multidrug resistance protein MdtA-like C-terminal permuted SH3" evidence="6">
    <location>
        <begin position="410"/>
        <end position="471"/>
    </location>
</feature>
<protein>
    <submittedName>
        <fullName evidence="7">RND family efflux transporter, MFP subunit</fullName>
    </submittedName>
</protein>
<dbReference type="GO" id="GO:0016020">
    <property type="term" value="C:membrane"/>
    <property type="evidence" value="ECO:0007669"/>
    <property type="project" value="InterPro"/>
</dbReference>
<dbReference type="Gene3D" id="2.40.30.170">
    <property type="match status" value="1"/>
</dbReference>
<evidence type="ECO:0000256" key="2">
    <source>
        <dbReference type="ARBA" id="ARBA00009477"/>
    </source>
</evidence>
<accession>A0A0M8JPJ9</accession>
<proteinExistence type="inferred from homology"/>
<evidence type="ECO:0000313" key="7">
    <source>
        <dbReference type="EMBL" id="GAP19167.1"/>
    </source>
</evidence>
<dbReference type="AlphaFoldDB" id="A0A0M8JPJ9"/>
<dbReference type="NCBIfam" id="TIGR01730">
    <property type="entry name" value="RND_mfp"/>
    <property type="match status" value="1"/>
</dbReference>
<evidence type="ECO:0000259" key="6">
    <source>
        <dbReference type="Pfam" id="PF25967"/>
    </source>
</evidence>
<feature type="coiled-coil region" evidence="4">
    <location>
        <begin position="237"/>
        <end position="285"/>
    </location>
</feature>
<comment type="similarity">
    <text evidence="2">Belongs to the membrane fusion protein (MFP) (TC 8.A.1) family.</text>
</comment>
<organism evidence="7">
    <name type="scientific">Levilinea saccharolytica</name>
    <dbReference type="NCBI Taxonomy" id="229921"/>
    <lineage>
        <taxon>Bacteria</taxon>
        <taxon>Bacillati</taxon>
        <taxon>Chloroflexota</taxon>
        <taxon>Anaerolineae</taxon>
        <taxon>Anaerolineales</taxon>
        <taxon>Anaerolineaceae</taxon>
        <taxon>Levilinea</taxon>
    </lineage>
</organism>
<sequence>MRSKTIMNRNIKRIWAVAALAVVIIGAAAGYFIWNQQQTAQAQSSETTLYTSKVKQGSITLSVSGSGTLTAGKERSLAFSTSGTVAEVNVQVGDVVKQGQELAKLVPSEELQVNLTSAQQELASAQEDLQTLKGNAAANIANAQLALASAQKAVIDAKSDLIQPGMVRCDQDTIDVYYYAYKTAKEKLDALGAGVGDMDYYNRVILPAKNAAASAYATYEYCFGYTDYEISSSQATLSLEEANLTLAQEKLDTLMKNNGLDPVELAAAENKVAVAQFAFDQAKEKLAGMTLTAPFDGTILSVAGNPGDSADTNAFITIADLAHPLVEFSIDETDMDKISVGETAEVTFDALPDLTFTGKVLRINPELQTSGGYNVVTGVIQLDLSGMQNPPTLRKGLSASVTLIQASAEDVLLVPVQAVRDLGNGKYGVFVVGNDGATSLKFVQIGLMDAASAEVKSGLSLGETVSTGDVQTK</sequence>
<dbReference type="Pfam" id="PF25967">
    <property type="entry name" value="RND-MFP_C"/>
    <property type="match status" value="1"/>
</dbReference>
<dbReference type="GO" id="GO:0030313">
    <property type="term" value="C:cell envelope"/>
    <property type="evidence" value="ECO:0007669"/>
    <property type="project" value="UniProtKB-SubCell"/>
</dbReference>
<keyword evidence="3 4" id="KW-0175">Coiled coil</keyword>
<reference evidence="7" key="1">
    <citation type="journal article" date="2015" name="Genome Announc.">
        <title>Draft Genome Sequences of Anaerolinea thermolimosa IMO-1, Bellilinea caldifistulae GOMI-1, Leptolinea tardivitalis YMTK-2, Levilinea saccharolytica KIBI-1, Longilinea arvoryzae KOME-1, Previously Described as Members of the Class Anaerolineae (Chloroflexi).</title>
        <authorList>
            <person name="Matsuura N."/>
            <person name="Tourlousse M.D."/>
            <person name="Ohashi A."/>
            <person name="Hugenholtz P."/>
            <person name="Sekiguchi Y."/>
        </authorList>
    </citation>
    <scope>NUCLEOTIDE SEQUENCE</scope>
    <source>
        <strain evidence="7">KIBI-1</strain>
    </source>
</reference>
<evidence type="ECO:0000256" key="1">
    <source>
        <dbReference type="ARBA" id="ARBA00004196"/>
    </source>
</evidence>
<dbReference type="EMBL" id="DF967975">
    <property type="protein sequence ID" value="GAP19167.1"/>
    <property type="molecule type" value="Genomic_DNA"/>
</dbReference>
<dbReference type="GO" id="GO:0022857">
    <property type="term" value="F:transmembrane transporter activity"/>
    <property type="evidence" value="ECO:0007669"/>
    <property type="project" value="InterPro"/>
</dbReference>
<dbReference type="SUPFAM" id="SSF111369">
    <property type="entry name" value="HlyD-like secretion proteins"/>
    <property type="match status" value="2"/>
</dbReference>
<feature type="coiled-coil region" evidence="4">
    <location>
        <begin position="108"/>
        <end position="135"/>
    </location>
</feature>
<dbReference type="PRINTS" id="PR01490">
    <property type="entry name" value="RTXTOXIND"/>
</dbReference>
<name>A0A0M8JPJ9_9CHLR</name>
<dbReference type="Gene3D" id="2.40.420.20">
    <property type="match status" value="1"/>
</dbReference>
<dbReference type="InterPro" id="IPR006143">
    <property type="entry name" value="RND_pump_MFP"/>
</dbReference>
<gene>
    <name evidence="7" type="ORF">LSAC_03067</name>
</gene>
<evidence type="ECO:0000256" key="3">
    <source>
        <dbReference type="ARBA" id="ARBA00023054"/>
    </source>
</evidence>
<dbReference type="InterPro" id="IPR050465">
    <property type="entry name" value="UPF0194_transport"/>
</dbReference>
<dbReference type="Pfam" id="PF25954">
    <property type="entry name" value="Beta-barrel_RND_2"/>
    <property type="match status" value="1"/>
</dbReference>
<dbReference type="Gene3D" id="2.40.50.100">
    <property type="match status" value="1"/>
</dbReference>
<dbReference type="PANTHER" id="PTHR32347">
    <property type="entry name" value="EFFLUX SYSTEM COMPONENT YKNX-RELATED"/>
    <property type="match status" value="1"/>
</dbReference>
<dbReference type="PANTHER" id="PTHR32347:SF23">
    <property type="entry name" value="BLL5650 PROTEIN"/>
    <property type="match status" value="1"/>
</dbReference>
<evidence type="ECO:0000256" key="4">
    <source>
        <dbReference type="SAM" id="Coils"/>
    </source>
</evidence>